<dbReference type="AlphaFoldDB" id="A0A0Q3HCW4"/>
<dbReference type="Pfam" id="PF00646">
    <property type="entry name" value="F-box"/>
    <property type="match status" value="1"/>
</dbReference>
<dbReference type="SMART" id="SM00256">
    <property type="entry name" value="FBOX"/>
    <property type="match status" value="1"/>
</dbReference>
<dbReference type="OrthoDB" id="694608at2759"/>
<feature type="domain" description="F-box" evidence="1">
    <location>
        <begin position="8"/>
        <end position="48"/>
    </location>
</feature>
<dbReference type="EnsemblPlants" id="KQJ85955">
    <property type="protein sequence ID" value="KQJ85955"/>
    <property type="gene ID" value="BRADI_4g02556v3"/>
</dbReference>
<evidence type="ECO:0000313" key="2">
    <source>
        <dbReference type="EMBL" id="KQJ85955.2"/>
    </source>
</evidence>
<dbReference type="SUPFAM" id="SSF81383">
    <property type="entry name" value="F-box domain"/>
    <property type="match status" value="1"/>
</dbReference>
<reference evidence="2" key="2">
    <citation type="submission" date="2017-06" db="EMBL/GenBank/DDBJ databases">
        <title>WGS assembly of Brachypodium distachyon.</title>
        <authorList>
            <consortium name="The International Brachypodium Initiative"/>
            <person name="Lucas S."/>
            <person name="Harmon-Smith M."/>
            <person name="Lail K."/>
            <person name="Tice H."/>
            <person name="Grimwood J."/>
            <person name="Bruce D."/>
            <person name="Barry K."/>
            <person name="Shu S."/>
            <person name="Lindquist E."/>
            <person name="Wang M."/>
            <person name="Pitluck S."/>
            <person name="Vogel J.P."/>
            <person name="Garvin D.F."/>
            <person name="Mockler T.C."/>
            <person name="Schmutz J."/>
            <person name="Rokhsar D."/>
            <person name="Bevan M.W."/>
        </authorList>
    </citation>
    <scope>NUCLEOTIDE SEQUENCE</scope>
    <source>
        <strain evidence="2">Bd21</strain>
    </source>
</reference>
<dbReference type="PANTHER" id="PTHR34591:SF13">
    <property type="entry name" value="OS03G0669900 PROTEIN"/>
    <property type="match status" value="1"/>
</dbReference>
<protein>
    <recommendedName>
        <fullName evidence="1">F-box domain-containing protein</fullName>
    </recommendedName>
</protein>
<dbReference type="ExpressionAtlas" id="A0A0Q3HCW4">
    <property type="expression patterns" value="baseline"/>
</dbReference>
<sequence length="326" mass="37469">MDDQTARLPDDIFAEVLRRVPPRWLAASRCVCKAWRAAIDGRRLLRADLLPLSVGGLFFHFNEHLYPEFLSRPPSSAAAAPAPVSGRLDFLRRANPKFSGDPDKFGHWWDDEAVDRYDYKIHHHCNGLLLLSQWVVNPATGWWTPLPPSPAKEEEEENDGVWHHRFLVYDPTVSPHFEVLMIPCLKDVLNFVKENEENSGWNGRRLLARCMCSRRGRWEERSFVREGDAAETLGKQLAHLLGSNGAAVYLRGTLYVHCMSDFIMRISLTDNTYRVIKTPVDTTGEEGYIQLDMGRSEKGLYFAWIRDGWLRVWILKESCTVRPNGF</sequence>
<proteinExistence type="predicted"/>
<dbReference type="KEGG" id="bdi:112268740"/>
<evidence type="ECO:0000313" key="3">
    <source>
        <dbReference type="EnsemblPlants" id="KQJ85955"/>
    </source>
</evidence>
<dbReference type="Proteomes" id="UP000008810">
    <property type="component" value="Chromosome 4"/>
</dbReference>
<reference evidence="2 3" key="1">
    <citation type="journal article" date="2010" name="Nature">
        <title>Genome sequencing and analysis of the model grass Brachypodium distachyon.</title>
        <authorList>
            <consortium name="International Brachypodium Initiative"/>
        </authorList>
    </citation>
    <scope>NUCLEOTIDE SEQUENCE [LARGE SCALE GENOMIC DNA]</scope>
    <source>
        <strain evidence="2 3">Bd21</strain>
    </source>
</reference>
<accession>A0A0Q3HCW4</accession>
<dbReference type="GeneID" id="112268740"/>
<gene>
    <name evidence="3" type="primary">LOC112268740</name>
    <name evidence="2" type="ORF">BRADI_4g02556v3</name>
</gene>
<organism evidence="2">
    <name type="scientific">Brachypodium distachyon</name>
    <name type="common">Purple false brome</name>
    <name type="synonym">Trachynia distachya</name>
    <dbReference type="NCBI Taxonomy" id="15368"/>
    <lineage>
        <taxon>Eukaryota</taxon>
        <taxon>Viridiplantae</taxon>
        <taxon>Streptophyta</taxon>
        <taxon>Embryophyta</taxon>
        <taxon>Tracheophyta</taxon>
        <taxon>Spermatophyta</taxon>
        <taxon>Magnoliopsida</taxon>
        <taxon>Liliopsida</taxon>
        <taxon>Poales</taxon>
        <taxon>Poaceae</taxon>
        <taxon>BOP clade</taxon>
        <taxon>Pooideae</taxon>
        <taxon>Stipodae</taxon>
        <taxon>Brachypodieae</taxon>
        <taxon>Brachypodium</taxon>
    </lineage>
</organism>
<dbReference type="Gene3D" id="1.20.1280.50">
    <property type="match status" value="1"/>
</dbReference>
<dbReference type="InterPro" id="IPR001810">
    <property type="entry name" value="F-box_dom"/>
</dbReference>
<name>A0A0Q3HCW4_BRADI</name>
<dbReference type="Gramene" id="KQJ85955">
    <property type="protein sequence ID" value="KQJ85955"/>
    <property type="gene ID" value="BRADI_4g02556v3"/>
</dbReference>
<keyword evidence="4" id="KW-1185">Reference proteome</keyword>
<reference evidence="3" key="3">
    <citation type="submission" date="2018-08" db="UniProtKB">
        <authorList>
            <consortium name="EnsemblPlants"/>
        </authorList>
    </citation>
    <scope>IDENTIFICATION</scope>
    <source>
        <strain evidence="3">cv. Bd21</strain>
    </source>
</reference>
<dbReference type="PANTHER" id="PTHR34591">
    <property type="entry name" value="OS03G0653100 PROTEIN-RELATED"/>
    <property type="match status" value="1"/>
</dbReference>
<dbReference type="RefSeq" id="XP_024310559.1">
    <property type="nucleotide sequence ID" value="XM_024454791.1"/>
</dbReference>
<evidence type="ECO:0000259" key="1">
    <source>
        <dbReference type="SMART" id="SM00256"/>
    </source>
</evidence>
<dbReference type="EMBL" id="CM000883">
    <property type="protein sequence ID" value="KQJ85955.2"/>
    <property type="molecule type" value="Genomic_DNA"/>
</dbReference>
<evidence type="ECO:0000313" key="4">
    <source>
        <dbReference type="Proteomes" id="UP000008810"/>
    </source>
</evidence>
<dbReference type="InterPro" id="IPR036047">
    <property type="entry name" value="F-box-like_dom_sf"/>
</dbReference>